<proteinExistence type="predicted"/>
<dbReference type="RefSeq" id="WP_236098772.1">
    <property type="nucleotide sequence ID" value="NZ_JAKGUD010000003.1"/>
</dbReference>
<comment type="caution">
    <text evidence="1">The sequence shown here is derived from an EMBL/GenBank/DDBJ whole genome shotgun (WGS) entry which is preliminary data.</text>
</comment>
<evidence type="ECO:0000313" key="2">
    <source>
        <dbReference type="Proteomes" id="UP001200430"/>
    </source>
</evidence>
<keyword evidence="2" id="KW-1185">Reference proteome</keyword>
<gene>
    <name evidence="1" type="ORF">L2W38_04195</name>
</gene>
<dbReference type="NCBIfam" id="NF045650">
    <property type="entry name" value="CD1247_Nterm"/>
    <property type="match status" value="1"/>
</dbReference>
<protein>
    <recommendedName>
        <fullName evidence="3">Zinc ribbon domain-containing protein</fullName>
    </recommendedName>
</protein>
<name>A0ABS9ENB0_9BACT</name>
<reference evidence="1 2" key="1">
    <citation type="submission" date="2022-01" db="EMBL/GenBank/DDBJ databases">
        <title>Dethiosulfovibrio faecalis sp. nov., a novel proteolytic, non-sulfur-reducing bacterium isolated from a marine aquaculture solid waste bioreactor.</title>
        <authorList>
            <person name="Grabowski S."/>
            <person name="Apolinario E."/>
            <person name="Schneider N."/>
            <person name="Marshall C.W."/>
            <person name="Sowers K.R."/>
        </authorList>
    </citation>
    <scope>NUCLEOTIDE SEQUENCE [LARGE SCALE GENOMIC DNA]</scope>
    <source>
        <strain evidence="1 2">DSM 12537</strain>
    </source>
</reference>
<accession>A0ABS9ENB0</accession>
<dbReference type="EMBL" id="JAKGUD010000003">
    <property type="protein sequence ID" value="MCF4142016.1"/>
    <property type="molecule type" value="Genomic_DNA"/>
</dbReference>
<sequence length="146" mass="16434">MSAREKIAYIKGLLDAGTPRDDFEMALYGAIVEALDAVVDDMDRQDESLVALTEELMDLSDYCDGLGEDLDAIEEGWLGEQVLDQEDVLVAEGDEPEGVDLYRPILCPYCSTMFYYRPDLCDENDTVQCPNCRRTFAPSEVELEEE</sequence>
<dbReference type="Proteomes" id="UP001200430">
    <property type="component" value="Unassembled WGS sequence"/>
</dbReference>
<evidence type="ECO:0000313" key="1">
    <source>
        <dbReference type="EMBL" id="MCF4142016.1"/>
    </source>
</evidence>
<dbReference type="InterPro" id="IPR054688">
    <property type="entry name" value="CD1247_N"/>
</dbReference>
<evidence type="ECO:0008006" key="3">
    <source>
        <dbReference type="Google" id="ProtNLM"/>
    </source>
</evidence>
<organism evidence="1 2">
    <name type="scientific">Dethiosulfovibrio marinus</name>
    <dbReference type="NCBI Taxonomy" id="133532"/>
    <lineage>
        <taxon>Bacteria</taxon>
        <taxon>Thermotogati</taxon>
        <taxon>Synergistota</taxon>
        <taxon>Synergistia</taxon>
        <taxon>Synergistales</taxon>
        <taxon>Dethiosulfovibrionaceae</taxon>
        <taxon>Dethiosulfovibrio</taxon>
    </lineage>
</organism>